<proteinExistence type="predicted"/>
<organism evidence="2 3">
    <name type="scientific">Chryseobacterium tructae</name>
    <dbReference type="NCBI Taxonomy" id="1037380"/>
    <lineage>
        <taxon>Bacteria</taxon>
        <taxon>Pseudomonadati</taxon>
        <taxon>Bacteroidota</taxon>
        <taxon>Flavobacteriia</taxon>
        <taxon>Flavobacteriales</taxon>
        <taxon>Weeksellaceae</taxon>
        <taxon>Chryseobacterium group</taxon>
        <taxon>Chryseobacterium</taxon>
    </lineage>
</organism>
<dbReference type="EMBL" id="JBHRYO010000002">
    <property type="protein sequence ID" value="MFC3757139.1"/>
    <property type="molecule type" value="Genomic_DNA"/>
</dbReference>
<sequence>MKKGIYYLSLLFSSSLQAQIEVPFNMISLVEQTSYETSKDSILPSYQKEAFIYINQKTGQPAFNKEFKEAYPFYGKSALVYDSETKSYNAINRNGDFILERGKYKQMSNPVDCSIGSVKLFTAQEGNMTEINYELHTTEIVNECSQPYRPFCAYPVYFRVPFTKNEAGKYIANANCLEVDEVKALDRDYFMVLKEGKIGIVHKNGKILVPIEYEESTITFAENKSTYIGIVPLKKENIWYYFNNGGDLITENDNACHHFFNSSEIKLGVYKKGEKYSILYKDGSSSKDYDWISEQGYLARRKNDFYFIFEKKAIPYYVK</sequence>
<evidence type="ECO:0000256" key="1">
    <source>
        <dbReference type="SAM" id="SignalP"/>
    </source>
</evidence>
<dbReference type="RefSeq" id="WP_290298141.1">
    <property type="nucleotide sequence ID" value="NZ_JAUFQR010000001.1"/>
</dbReference>
<name>A0ABV7XY75_9FLAO</name>
<evidence type="ECO:0008006" key="4">
    <source>
        <dbReference type="Google" id="ProtNLM"/>
    </source>
</evidence>
<evidence type="ECO:0000313" key="3">
    <source>
        <dbReference type="Proteomes" id="UP001595735"/>
    </source>
</evidence>
<feature type="signal peptide" evidence="1">
    <location>
        <begin position="1"/>
        <end position="18"/>
    </location>
</feature>
<keyword evidence="1" id="KW-0732">Signal</keyword>
<protein>
    <recommendedName>
        <fullName evidence="4">WG repeat-containing protein</fullName>
    </recommendedName>
</protein>
<dbReference type="Proteomes" id="UP001595735">
    <property type="component" value="Unassembled WGS sequence"/>
</dbReference>
<gene>
    <name evidence="2" type="ORF">ACFONJ_14280</name>
</gene>
<reference evidence="3" key="1">
    <citation type="journal article" date="2019" name="Int. J. Syst. Evol. Microbiol.">
        <title>The Global Catalogue of Microorganisms (GCM) 10K type strain sequencing project: providing services to taxonomists for standard genome sequencing and annotation.</title>
        <authorList>
            <consortium name="The Broad Institute Genomics Platform"/>
            <consortium name="The Broad Institute Genome Sequencing Center for Infectious Disease"/>
            <person name="Wu L."/>
            <person name="Ma J."/>
        </authorList>
    </citation>
    <scope>NUCLEOTIDE SEQUENCE [LARGE SCALE GENOMIC DNA]</scope>
    <source>
        <strain evidence="3">CECT 7798</strain>
    </source>
</reference>
<accession>A0ABV7XY75</accession>
<evidence type="ECO:0000313" key="2">
    <source>
        <dbReference type="EMBL" id="MFC3757139.1"/>
    </source>
</evidence>
<keyword evidence="3" id="KW-1185">Reference proteome</keyword>
<feature type="chain" id="PRO_5046438100" description="WG repeat-containing protein" evidence="1">
    <location>
        <begin position="19"/>
        <end position="319"/>
    </location>
</feature>
<comment type="caution">
    <text evidence="2">The sequence shown here is derived from an EMBL/GenBank/DDBJ whole genome shotgun (WGS) entry which is preliminary data.</text>
</comment>
<dbReference type="SUPFAM" id="SSF69360">
    <property type="entry name" value="Cell wall binding repeat"/>
    <property type="match status" value="1"/>
</dbReference>